<feature type="region of interest" description="Disordered" evidence="1">
    <location>
        <begin position="77"/>
        <end position="114"/>
    </location>
</feature>
<feature type="compositionally biased region" description="Polar residues" evidence="1">
    <location>
        <begin position="83"/>
        <end position="95"/>
    </location>
</feature>
<feature type="region of interest" description="Disordered" evidence="1">
    <location>
        <begin position="135"/>
        <end position="156"/>
    </location>
</feature>
<keyword evidence="3" id="KW-1185">Reference proteome</keyword>
<evidence type="ECO:0000313" key="2">
    <source>
        <dbReference type="EMBL" id="KAF7192567.1"/>
    </source>
</evidence>
<dbReference type="Proteomes" id="UP000660729">
    <property type="component" value="Unassembled WGS sequence"/>
</dbReference>
<reference evidence="2" key="1">
    <citation type="submission" date="2020-04" db="EMBL/GenBank/DDBJ databases">
        <title>Draft genome resource of the tomato pathogen Pseudocercospora fuligena.</title>
        <authorList>
            <person name="Zaccaron A."/>
        </authorList>
    </citation>
    <scope>NUCLEOTIDE SEQUENCE</scope>
    <source>
        <strain evidence="2">PF001</strain>
    </source>
</reference>
<protein>
    <submittedName>
        <fullName evidence="2">Uncharacterized protein</fullName>
    </submittedName>
</protein>
<accession>A0A8H6VJC5</accession>
<gene>
    <name evidence="2" type="ORF">HII31_06114</name>
</gene>
<proteinExistence type="predicted"/>
<feature type="region of interest" description="Disordered" evidence="1">
    <location>
        <begin position="234"/>
        <end position="255"/>
    </location>
</feature>
<dbReference type="EMBL" id="JABCIY010000119">
    <property type="protein sequence ID" value="KAF7192567.1"/>
    <property type="molecule type" value="Genomic_DNA"/>
</dbReference>
<comment type="caution">
    <text evidence="2">The sequence shown here is derived from an EMBL/GenBank/DDBJ whole genome shotgun (WGS) entry which is preliminary data.</text>
</comment>
<organism evidence="2 3">
    <name type="scientific">Pseudocercospora fuligena</name>
    <dbReference type="NCBI Taxonomy" id="685502"/>
    <lineage>
        <taxon>Eukaryota</taxon>
        <taxon>Fungi</taxon>
        <taxon>Dikarya</taxon>
        <taxon>Ascomycota</taxon>
        <taxon>Pezizomycotina</taxon>
        <taxon>Dothideomycetes</taxon>
        <taxon>Dothideomycetidae</taxon>
        <taxon>Mycosphaerellales</taxon>
        <taxon>Mycosphaerellaceae</taxon>
        <taxon>Pseudocercospora</taxon>
    </lineage>
</organism>
<dbReference type="OrthoDB" id="3647608at2759"/>
<feature type="region of interest" description="Disordered" evidence="1">
    <location>
        <begin position="24"/>
        <end position="46"/>
    </location>
</feature>
<name>A0A8H6VJC5_9PEZI</name>
<evidence type="ECO:0000313" key="3">
    <source>
        <dbReference type="Proteomes" id="UP000660729"/>
    </source>
</evidence>
<dbReference type="AlphaFoldDB" id="A0A8H6VJC5"/>
<feature type="region of interest" description="Disordered" evidence="1">
    <location>
        <begin position="208"/>
        <end position="227"/>
    </location>
</feature>
<evidence type="ECO:0000256" key="1">
    <source>
        <dbReference type="SAM" id="MobiDB-lite"/>
    </source>
</evidence>
<feature type="compositionally biased region" description="Acidic residues" evidence="1">
    <location>
        <begin position="24"/>
        <end position="42"/>
    </location>
</feature>
<feature type="compositionally biased region" description="Basic residues" evidence="1">
    <location>
        <begin position="235"/>
        <end position="245"/>
    </location>
</feature>
<sequence>MIIQTTKATQADFLRDFAVCSDDNSDESDAIQADADEEDASSVDDHYRQSWKSLPALDTPGSSAEIANHYALSSKSLPRINHDQTQVDNGSQSPRHWTLSRKKLPTSRSHTARVNGEEAVLEKDIDDATVQSCQDSASGMSAGNPEGGPRKTFRHSPMTAEEQAHRAALLRGKIAEFDAAAAASEESCLKDSPLTEPTYEQINFPSAHMSEQASQKRKSVETDNPISTAEELKAAKKNASRKKARKDNERNDESPSQLWADMFLFGPLPWPLIRDKVARTNRKQGKQQKTNKTDKILYLNPELQILMAMLDQLGNPLENALDSIANDLFQLQGDPTSVTETMALVEGWKNKSRQQLTSLVKQLEHYGIVPMGGVRVPQEDIACKLSLRGSPRASPSLEDRLNHFGPPFQGALDRLAKQIQERVKDEAAEEAAIERSAEILKLWIPENRLHLSRLVSALSRSNATSASRILIPMGEVVLLSHKDRDTRKDSAVVNKSSS</sequence>